<accession>A0A381R653</accession>
<keyword evidence="5" id="KW-1133">Transmembrane helix</keyword>
<gene>
    <name evidence="7" type="ORF">METZ01_LOCUS39884</name>
</gene>
<reference evidence="7" key="1">
    <citation type="submission" date="2018-05" db="EMBL/GenBank/DDBJ databases">
        <authorList>
            <person name="Lanie J.A."/>
            <person name="Ng W.-L."/>
            <person name="Kazmierczak K.M."/>
            <person name="Andrzejewski T.M."/>
            <person name="Davidsen T.M."/>
            <person name="Wayne K.J."/>
            <person name="Tettelin H."/>
            <person name="Glass J.I."/>
            <person name="Rusch D."/>
            <person name="Podicherti R."/>
            <person name="Tsui H.-C.T."/>
            <person name="Winkler M.E."/>
        </authorList>
    </citation>
    <scope>NUCLEOTIDE SEQUENCE</scope>
</reference>
<dbReference type="AlphaFoldDB" id="A0A381R653"/>
<dbReference type="PANTHER" id="PTHR21461">
    <property type="entry name" value="GLYCOSYLTRANSFERASE FAMILY 92 PROTEIN"/>
    <property type="match status" value="1"/>
</dbReference>
<keyword evidence="3" id="KW-0808">Transferase</keyword>
<dbReference type="GO" id="GO:0016020">
    <property type="term" value="C:membrane"/>
    <property type="evidence" value="ECO:0007669"/>
    <property type="project" value="UniProtKB-SubCell"/>
</dbReference>
<keyword evidence="2" id="KW-0328">Glycosyltransferase</keyword>
<dbReference type="Pfam" id="PF01697">
    <property type="entry name" value="Glyco_transf_92"/>
    <property type="match status" value="1"/>
</dbReference>
<evidence type="ECO:0000256" key="6">
    <source>
        <dbReference type="ARBA" id="ARBA00023136"/>
    </source>
</evidence>
<evidence type="ECO:0000256" key="3">
    <source>
        <dbReference type="ARBA" id="ARBA00022679"/>
    </source>
</evidence>
<name>A0A381R653_9ZZZZ</name>
<proteinExistence type="predicted"/>
<keyword evidence="4" id="KW-0812">Transmembrane</keyword>
<evidence type="ECO:0000256" key="5">
    <source>
        <dbReference type="ARBA" id="ARBA00022989"/>
    </source>
</evidence>
<evidence type="ECO:0008006" key="8">
    <source>
        <dbReference type="Google" id="ProtNLM"/>
    </source>
</evidence>
<keyword evidence="6" id="KW-0472">Membrane</keyword>
<comment type="subcellular location">
    <subcellularLocation>
        <location evidence="1">Membrane</location>
        <topology evidence="1">Single-pass membrane protein</topology>
    </subcellularLocation>
</comment>
<sequence length="268" mass="31477">MSGRDWFLTFVTRIQGEELYLREWLEYHLLVGVEHFFLYDMDIGQGQAGILEPYEDAGVVTRIPWSQYEGTRLDRKRAWFRHNKSSLAHRHFARHFRSRVCWALKIDGDEFLYPLVGDDVIGPVRAFDRSRTRGICMPRFNFGDSGHERRPSGLVIESYLKREAARSSQKEMGNGEKLSGNHFRRGAHRWSHGLHKRGTLVSPDHVETLRINHYFSKSFEEFQTRQNDNYLRRQTREQFELRNHGRNDVVDDGMLRFAPAVRSALGLP</sequence>
<organism evidence="7">
    <name type="scientific">marine metagenome</name>
    <dbReference type="NCBI Taxonomy" id="408172"/>
    <lineage>
        <taxon>unclassified sequences</taxon>
        <taxon>metagenomes</taxon>
        <taxon>ecological metagenomes</taxon>
    </lineage>
</organism>
<evidence type="ECO:0000313" key="7">
    <source>
        <dbReference type="EMBL" id="SUZ87030.1"/>
    </source>
</evidence>
<dbReference type="GO" id="GO:0005737">
    <property type="term" value="C:cytoplasm"/>
    <property type="evidence" value="ECO:0007669"/>
    <property type="project" value="TreeGrafter"/>
</dbReference>
<evidence type="ECO:0000256" key="1">
    <source>
        <dbReference type="ARBA" id="ARBA00004167"/>
    </source>
</evidence>
<dbReference type="InterPro" id="IPR008166">
    <property type="entry name" value="Glyco_transf_92"/>
</dbReference>
<dbReference type="EMBL" id="UINC01001705">
    <property type="protein sequence ID" value="SUZ87030.1"/>
    <property type="molecule type" value="Genomic_DNA"/>
</dbReference>
<evidence type="ECO:0000256" key="4">
    <source>
        <dbReference type="ARBA" id="ARBA00022692"/>
    </source>
</evidence>
<dbReference type="PANTHER" id="PTHR21461:SF69">
    <property type="entry name" value="GLYCOSYLTRANSFERASE FAMILY 92 PROTEIN"/>
    <property type="match status" value="1"/>
</dbReference>
<protein>
    <recommendedName>
        <fullName evidence="8">Glycosyltransferase family 92 protein</fullName>
    </recommendedName>
</protein>
<dbReference type="GO" id="GO:0016757">
    <property type="term" value="F:glycosyltransferase activity"/>
    <property type="evidence" value="ECO:0007669"/>
    <property type="project" value="UniProtKB-KW"/>
</dbReference>
<evidence type="ECO:0000256" key="2">
    <source>
        <dbReference type="ARBA" id="ARBA00022676"/>
    </source>
</evidence>